<keyword evidence="2 5" id="KW-0812">Transmembrane</keyword>
<dbReference type="InterPro" id="IPR019109">
    <property type="entry name" value="MamF_MmsF"/>
</dbReference>
<evidence type="ECO:0000256" key="2">
    <source>
        <dbReference type="ARBA" id="ARBA00022692"/>
    </source>
</evidence>
<comment type="subcellular location">
    <subcellularLocation>
        <location evidence="1">Membrane</location>
        <topology evidence="1">Multi-pass membrane protein</topology>
    </subcellularLocation>
</comment>
<evidence type="ECO:0000256" key="3">
    <source>
        <dbReference type="ARBA" id="ARBA00022989"/>
    </source>
</evidence>
<keyword evidence="4 5" id="KW-0472">Membrane</keyword>
<protein>
    <submittedName>
        <fullName evidence="6">DUF4870 domain-containing protein</fullName>
    </submittedName>
</protein>
<name>A0ABR9RQ44_9ACTN</name>
<reference evidence="6 7" key="1">
    <citation type="submission" date="2020-10" db="EMBL/GenBank/DDBJ databases">
        <title>Nocardioides sp. isolated from sludge.</title>
        <authorList>
            <person name="Zhang X."/>
        </authorList>
    </citation>
    <scope>NUCLEOTIDE SEQUENCE [LARGE SCALE GENOMIC DNA]</scope>
    <source>
        <strain evidence="6 7">Y6</strain>
    </source>
</reference>
<comment type="caution">
    <text evidence="6">The sequence shown here is derived from an EMBL/GenBank/DDBJ whole genome shotgun (WGS) entry which is preliminary data.</text>
</comment>
<evidence type="ECO:0000256" key="1">
    <source>
        <dbReference type="ARBA" id="ARBA00004141"/>
    </source>
</evidence>
<sequence length="98" mass="10862">MLAGFVSSGFLAWLVPLLVMMLKGPSSAFVRRQAVESLNFQISMIIWAVVAGVLMLALIGFLLLPVVAVWWLVFTIIGAVKANNGEDYRYPLIFRFVS</sequence>
<dbReference type="EMBL" id="JADCSA010000002">
    <property type="protein sequence ID" value="MBE7323683.1"/>
    <property type="molecule type" value="Genomic_DNA"/>
</dbReference>
<evidence type="ECO:0000256" key="5">
    <source>
        <dbReference type="SAM" id="Phobius"/>
    </source>
</evidence>
<keyword evidence="7" id="KW-1185">Reference proteome</keyword>
<evidence type="ECO:0000313" key="7">
    <source>
        <dbReference type="Proteomes" id="UP000756387"/>
    </source>
</evidence>
<dbReference type="Pfam" id="PF09685">
    <property type="entry name" value="MamF_MmsF"/>
    <property type="match status" value="1"/>
</dbReference>
<proteinExistence type="predicted"/>
<organism evidence="6 7">
    <name type="scientific">Nocardioides malaquae</name>
    <dbReference type="NCBI Taxonomy" id="2773426"/>
    <lineage>
        <taxon>Bacteria</taxon>
        <taxon>Bacillati</taxon>
        <taxon>Actinomycetota</taxon>
        <taxon>Actinomycetes</taxon>
        <taxon>Propionibacteriales</taxon>
        <taxon>Nocardioidaceae</taxon>
        <taxon>Nocardioides</taxon>
    </lineage>
</organism>
<evidence type="ECO:0000256" key="4">
    <source>
        <dbReference type="ARBA" id="ARBA00023136"/>
    </source>
</evidence>
<feature type="transmembrane region" description="Helical" evidence="5">
    <location>
        <begin position="44"/>
        <end position="73"/>
    </location>
</feature>
<gene>
    <name evidence="6" type="ORF">IEQ44_03330</name>
</gene>
<accession>A0ABR9RQ44</accession>
<dbReference type="Proteomes" id="UP000756387">
    <property type="component" value="Unassembled WGS sequence"/>
</dbReference>
<evidence type="ECO:0000313" key="6">
    <source>
        <dbReference type="EMBL" id="MBE7323683.1"/>
    </source>
</evidence>
<keyword evidence="3 5" id="KW-1133">Transmembrane helix</keyword>